<keyword evidence="4" id="KW-1185">Reference proteome</keyword>
<evidence type="ECO:0000256" key="2">
    <source>
        <dbReference type="ARBA" id="ARBA00023002"/>
    </source>
</evidence>
<dbReference type="SUPFAM" id="SSF51735">
    <property type="entry name" value="NAD(P)-binding Rossmann-fold domains"/>
    <property type="match status" value="1"/>
</dbReference>
<evidence type="ECO:0000313" key="3">
    <source>
        <dbReference type="EMBL" id="ASV74386.1"/>
    </source>
</evidence>
<dbReference type="AlphaFoldDB" id="A0A286REK0"/>
<protein>
    <submittedName>
        <fullName evidence="3">FolM Alternative dihydrofolate reductase 1</fullName>
    </submittedName>
</protein>
<sequence>MESFPRNSRVAVVTGAGKKRVGQVVARALAERGYALALHYRESRRDAEAFRDECAAAGITTELFQADLADTSSVDRMFDQILDRFGRIDVLVTAAAIWIPTPLESLKADDVIRHFQVNAMGTFWCCYRAGLAMINQREGGVIITIGDWAVKRPYLNYAAYFLSKGCIPTLTRTLAVELAHRNPAVRVNCILPGPVMMPENLAEHERIEAIKSTLLKREGRPEHVAAAVLFLIDNDYVTGISLPVEGGRLLS</sequence>
<dbReference type="PANTHER" id="PTHR43639">
    <property type="entry name" value="OXIDOREDUCTASE, SHORT-CHAIN DEHYDROGENASE/REDUCTASE FAMILY (AFU_ORTHOLOGUE AFUA_5G02870)"/>
    <property type="match status" value="1"/>
</dbReference>
<dbReference type="InterPro" id="IPR002347">
    <property type="entry name" value="SDR_fam"/>
</dbReference>
<dbReference type="Pfam" id="PF13561">
    <property type="entry name" value="adh_short_C2"/>
    <property type="match status" value="1"/>
</dbReference>
<dbReference type="Gene3D" id="3.40.50.720">
    <property type="entry name" value="NAD(P)-binding Rossmann-like Domain"/>
    <property type="match status" value="1"/>
</dbReference>
<dbReference type="GO" id="GO:0016491">
    <property type="term" value="F:oxidoreductase activity"/>
    <property type="evidence" value="ECO:0007669"/>
    <property type="project" value="UniProtKB-KW"/>
</dbReference>
<dbReference type="EMBL" id="CP018477">
    <property type="protein sequence ID" value="ASV74386.1"/>
    <property type="molecule type" value="Genomic_DNA"/>
</dbReference>
<dbReference type="PANTHER" id="PTHR43639:SF1">
    <property type="entry name" value="SHORT-CHAIN DEHYDROGENASE_REDUCTASE FAMILY PROTEIN"/>
    <property type="match status" value="1"/>
</dbReference>
<comment type="similarity">
    <text evidence="1">Belongs to the short-chain dehydrogenases/reductases (SDR) family.</text>
</comment>
<dbReference type="RefSeq" id="WP_095414726.1">
    <property type="nucleotide sequence ID" value="NZ_CP018477.1"/>
</dbReference>
<proteinExistence type="inferred from homology"/>
<dbReference type="OrthoDB" id="9803333at2"/>
<accession>A0A286REK0</accession>
<dbReference type="PRINTS" id="PR00081">
    <property type="entry name" value="GDHRDH"/>
</dbReference>
<name>A0A286REK0_9BACT</name>
<reference evidence="3 4" key="1">
    <citation type="journal article" name="Front. Microbiol.">
        <title>Sugar Metabolism of the First Thermophilic Planctomycete Thermogutta terrifontis: Comparative Genomic and Transcriptomic Approaches.</title>
        <authorList>
            <person name="Elcheninov A.G."/>
            <person name="Menzel P."/>
            <person name="Gudbergsdottir S.R."/>
            <person name="Slesarev A.I."/>
            <person name="Kadnikov V.V."/>
            <person name="Krogh A."/>
            <person name="Bonch-Osmolovskaya E.A."/>
            <person name="Peng X."/>
            <person name="Kublanov I.V."/>
        </authorList>
    </citation>
    <scope>NUCLEOTIDE SEQUENCE [LARGE SCALE GENOMIC DNA]</scope>
    <source>
        <strain evidence="3 4">R1</strain>
    </source>
</reference>
<dbReference type="Proteomes" id="UP000215086">
    <property type="component" value="Chromosome"/>
</dbReference>
<evidence type="ECO:0000256" key="1">
    <source>
        <dbReference type="ARBA" id="ARBA00006484"/>
    </source>
</evidence>
<dbReference type="KEGG" id="ttf:THTE_1784"/>
<organism evidence="3 4">
    <name type="scientific">Thermogutta terrifontis</name>
    <dbReference type="NCBI Taxonomy" id="1331910"/>
    <lineage>
        <taxon>Bacteria</taxon>
        <taxon>Pseudomonadati</taxon>
        <taxon>Planctomycetota</taxon>
        <taxon>Planctomycetia</taxon>
        <taxon>Pirellulales</taxon>
        <taxon>Thermoguttaceae</taxon>
        <taxon>Thermogutta</taxon>
    </lineage>
</organism>
<evidence type="ECO:0000313" key="4">
    <source>
        <dbReference type="Proteomes" id="UP000215086"/>
    </source>
</evidence>
<keyword evidence="2" id="KW-0560">Oxidoreductase</keyword>
<dbReference type="InterPro" id="IPR036291">
    <property type="entry name" value="NAD(P)-bd_dom_sf"/>
</dbReference>
<gene>
    <name evidence="3" type="ORF">THTE_1784</name>
</gene>